<feature type="transmembrane region" description="Helical" evidence="1">
    <location>
        <begin position="71"/>
        <end position="91"/>
    </location>
</feature>
<keyword evidence="1" id="KW-1133">Transmembrane helix</keyword>
<evidence type="ECO:0000256" key="1">
    <source>
        <dbReference type="SAM" id="Phobius"/>
    </source>
</evidence>
<protein>
    <submittedName>
        <fullName evidence="2">Uncharacterized protein</fullName>
    </submittedName>
</protein>
<feature type="transmembrane region" description="Helical" evidence="1">
    <location>
        <begin position="7"/>
        <end position="25"/>
    </location>
</feature>
<dbReference type="InterPro" id="IPR049713">
    <property type="entry name" value="Pr6Pr-like"/>
</dbReference>
<organism evidence="2 3">
    <name type="scientific">Acholeplasma hippikon</name>
    <dbReference type="NCBI Taxonomy" id="264636"/>
    <lineage>
        <taxon>Bacteria</taxon>
        <taxon>Bacillati</taxon>
        <taxon>Mycoplasmatota</taxon>
        <taxon>Mollicutes</taxon>
        <taxon>Acholeplasmatales</taxon>
        <taxon>Acholeplasmataceae</taxon>
        <taxon>Acholeplasma</taxon>
    </lineage>
</organism>
<dbReference type="STRING" id="1408416.GCA_000702765_01085"/>
<sequence length="235" mass="26989">MFKKTIFKWLIILSALAGVYLQMFASSVDFMGGTSMMLYFTIQSNLWMAMIAAVGLIYIYRDKEMKEGYFISKYTLTVGILITYVVFSILLTPSLPLSYLLTPSNILVHTLTPIVSILDYLLNDRRIYRKKLYLFGLITPLYYMIFAYIMYAFGIKFSGSNFPYFFLDFIDNGWLTISDGKIGVVYWYIFILGLVLLISASSIKLKKIIDKKVPIYVASTMIVLTFLMTLLQAIS</sequence>
<keyword evidence="1" id="KW-0812">Transmembrane</keyword>
<dbReference type="KEGG" id="ahk:NCTC10172_00269"/>
<dbReference type="NCBIfam" id="NF038065">
    <property type="entry name" value="Pr6Pr"/>
    <property type="match status" value="1"/>
</dbReference>
<keyword evidence="1" id="KW-0472">Membrane</keyword>
<evidence type="ECO:0000313" key="2">
    <source>
        <dbReference type="EMBL" id="VEU82261.1"/>
    </source>
</evidence>
<dbReference type="AlphaFoldDB" id="A0A449BIH1"/>
<dbReference type="Proteomes" id="UP000290909">
    <property type="component" value="Chromosome"/>
</dbReference>
<feature type="transmembrane region" description="Helical" evidence="1">
    <location>
        <begin position="185"/>
        <end position="203"/>
    </location>
</feature>
<evidence type="ECO:0000313" key="3">
    <source>
        <dbReference type="Proteomes" id="UP000290909"/>
    </source>
</evidence>
<reference evidence="2 3" key="1">
    <citation type="submission" date="2019-01" db="EMBL/GenBank/DDBJ databases">
        <authorList>
            <consortium name="Pathogen Informatics"/>
        </authorList>
    </citation>
    <scope>NUCLEOTIDE SEQUENCE [LARGE SCALE GENOMIC DNA]</scope>
    <source>
        <strain evidence="2 3">NCTC10172</strain>
    </source>
</reference>
<feature type="transmembrane region" description="Helical" evidence="1">
    <location>
        <begin position="37"/>
        <end position="59"/>
    </location>
</feature>
<keyword evidence="3" id="KW-1185">Reference proteome</keyword>
<gene>
    <name evidence="2" type="ORF">NCTC10172_00269</name>
</gene>
<feature type="transmembrane region" description="Helical" evidence="1">
    <location>
        <begin position="132"/>
        <end position="153"/>
    </location>
</feature>
<dbReference type="RefSeq" id="WP_035369658.1">
    <property type="nucleotide sequence ID" value="NZ_LR215050.1"/>
</dbReference>
<dbReference type="EMBL" id="LR215050">
    <property type="protein sequence ID" value="VEU82261.1"/>
    <property type="molecule type" value="Genomic_DNA"/>
</dbReference>
<feature type="transmembrane region" description="Helical" evidence="1">
    <location>
        <begin position="215"/>
        <end position="234"/>
    </location>
</feature>
<proteinExistence type="predicted"/>
<feature type="transmembrane region" description="Helical" evidence="1">
    <location>
        <begin position="97"/>
        <end position="120"/>
    </location>
</feature>
<accession>A0A449BIH1</accession>
<name>A0A449BIH1_9MOLU</name>